<proteinExistence type="inferred from homology"/>
<gene>
    <name evidence="9" type="ordered locus">Dde_1322</name>
</gene>
<dbReference type="SMART" id="SM00091">
    <property type="entry name" value="PAS"/>
    <property type="match status" value="1"/>
</dbReference>
<keyword evidence="10" id="KW-1185">Reference proteome</keyword>
<protein>
    <submittedName>
        <fullName evidence="9">Methyl-accepting chemotaxis sensory transducer with Pas/Pac sensor</fullName>
    </submittedName>
</protein>
<dbReference type="EMBL" id="CP000112">
    <property type="protein sequence ID" value="ABB38123.2"/>
    <property type="molecule type" value="Genomic_DNA"/>
</dbReference>
<dbReference type="GO" id="GO:0016020">
    <property type="term" value="C:membrane"/>
    <property type="evidence" value="ECO:0007669"/>
    <property type="project" value="UniProtKB-SubCell"/>
</dbReference>
<dbReference type="InterPro" id="IPR013656">
    <property type="entry name" value="PAS_4"/>
</dbReference>
<dbReference type="PANTHER" id="PTHR32089:SF112">
    <property type="entry name" value="LYSOZYME-LIKE PROTEIN-RELATED"/>
    <property type="match status" value="1"/>
</dbReference>
<evidence type="ECO:0000259" key="6">
    <source>
        <dbReference type="PROSITE" id="PS50111"/>
    </source>
</evidence>
<dbReference type="GO" id="GO:0006935">
    <property type="term" value="P:chemotaxis"/>
    <property type="evidence" value="ECO:0007669"/>
    <property type="project" value="UniProtKB-ARBA"/>
</dbReference>
<dbReference type="eggNOG" id="COG0840">
    <property type="taxonomic scope" value="Bacteria"/>
</dbReference>
<dbReference type="Proteomes" id="UP000002710">
    <property type="component" value="Chromosome"/>
</dbReference>
<dbReference type="SMART" id="SM00283">
    <property type="entry name" value="MA"/>
    <property type="match status" value="1"/>
</dbReference>
<dbReference type="Pfam" id="PF00015">
    <property type="entry name" value="MCPsignal"/>
    <property type="match status" value="1"/>
</dbReference>
<evidence type="ECO:0000259" key="7">
    <source>
        <dbReference type="PROSITE" id="PS50112"/>
    </source>
</evidence>
<dbReference type="CDD" id="cd00130">
    <property type="entry name" value="PAS"/>
    <property type="match status" value="1"/>
</dbReference>
<dbReference type="FunFam" id="1.10.287.950:FF:000001">
    <property type="entry name" value="Methyl-accepting chemotaxis sensory transducer"/>
    <property type="match status" value="1"/>
</dbReference>
<dbReference type="KEGG" id="dde:Dde_1322"/>
<keyword evidence="2 4" id="KW-0807">Transducer</keyword>
<dbReference type="NCBIfam" id="TIGR00229">
    <property type="entry name" value="sensory_box"/>
    <property type="match status" value="1"/>
</dbReference>
<evidence type="ECO:0000256" key="1">
    <source>
        <dbReference type="ARBA" id="ARBA00004370"/>
    </source>
</evidence>
<dbReference type="PROSITE" id="PS50112">
    <property type="entry name" value="PAS"/>
    <property type="match status" value="1"/>
</dbReference>
<feature type="domain" description="Methyl-accepting transducer" evidence="6">
    <location>
        <begin position="412"/>
        <end position="648"/>
    </location>
</feature>
<accession>Q312M3</accession>
<dbReference type="SUPFAM" id="SSF58104">
    <property type="entry name" value="Methyl-accepting chemotaxis protein (MCP) signaling domain"/>
    <property type="match status" value="1"/>
</dbReference>
<keyword evidence="5" id="KW-0472">Membrane</keyword>
<evidence type="ECO:0000256" key="2">
    <source>
        <dbReference type="ARBA" id="ARBA00023224"/>
    </source>
</evidence>
<dbReference type="Gene3D" id="1.10.287.950">
    <property type="entry name" value="Methyl-accepting chemotaxis protein"/>
    <property type="match status" value="1"/>
</dbReference>
<evidence type="ECO:0000259" key="8">
    <source>
        <dbReference type="PROSITE" id="PS50885"/>
    </source>
</evidence>
<organism evidence="9 10">
    <name type="scientific">Oleidesulfovibrio alaskensis (strain ATCC BAA-1058 / DSM 17464 / G20)</name>
    <name type="common">Desulfovibrio alaskensis</name>
    <dbReference type="NCBI Taxonomy" id="207559"/>
    <lineage>
        <taxon>Bacteria</taxon>
        <taxon>Pseudomonadati</taxon>
        <taxon>Thermodesulfobacteriota</taxon>
        <taxon>Desulfovibrionia</taxon>
        <taxon>Desulfovibrionales</taxon>
        <taxon>Desulfovibrionaceae</taxon>
        <taxon>Oleidesulfovibrio</taxon>
    </lineage>
</organism>
<evidence type="ECO:0000256" key="3">
    <source>
        <dbReference type="ARBA" id="ARBA00029447"/>
    </source>
</evidence>
<dbReference type="InterPro" id="IPR035965">
    <property type="entry name" value="PAS-like_dom_sf"/>
</dbReference>
<feature type="domain" description="HAMP" evidence="8">
    <location>
        <begin position="223"/>
        <end position="275"/>
    </location>
</feature>
<dbReference type="InterPro" id="IPR000014">
    <property type="entry name" value="PAS"/>
</dbReference>
<comment type="similarity">
    <text evidence="3">Belongs to the methyl-accepting chemotaxis (MCP) protein family.</text>
</comment>
<comment type="subcellular location">
    <subcellularLocation>
        <location evidence="1">Membrane</location>
    </subcellularLocation>
</comment>
<dbReference type="Gene3D" id="3.30.450.20">
    <property type="entry name" value="PAS domain"/>
    <property type="match status" value="1"/>
</dbReference>
<dbReference type="PANTHER" id="PTHR32089">
    <property type="entry name" value="METHYL-ACCEPTING CHEMOTAXIS PROTEIN MCPB"/>
    <property type="match status" value="1"/>
</dbReference>
<dbReference type="PROSITE" id="PS50111">
    <property type="entry name" value="CHEMOTAXIS_TRANSDUC_2"/>
    <property type="match status" value="1"/>
</dbReference>
<name>Q312M3_OLEA2</name>
<evidence type="ECO:0000313" key="10">
    <source>
        <dbReference type="Proteomes" id="UP000002710"/>
    </source>
</evidence>
<dbReference type="PROSITE" id="PS50885">
    <property type="entry name" value="HAMP"/>
    <property type="match status" value="1"/>
</dbReference>
<evidence type="ECO:0000313" key="9">
    <source>
        <dbReference type="EMBL" id="ABB38123.2"/>
    </source>
</evidence>
<keyword evidence="5" id="KW-0812">Transmembrane</keyword>
<keyword evidence="5" id="KW-1133">Transmembrane helix</keyword>
<dbReference type="SUPFAM" id="SSF55785">
    <property type="entry name" value="PYP-like sensor domain (PAS domain)"/>
    <property type="match status" value="1"/>
</dbReference>
<dbReference type="Gene3D" id="6.10.340.10">
    <property type="match status" value="1"/>
</dbReference>
<dbReference type="SMART" id="SM00304">
    <property type="entry name" value="HAMP"/>
    <property type="match status" value="1"/>
</dbReference>
<dbReference type="AlphaFoldDB" id="Q312M3"/>
<dbReference type="Pfam" id="PF08448">
    <property type="entry name" value="PAS_4"/>
    <property type="match status" value="1"/>
</dbReference>
<dbReference type="STRING" id="207559.Dde_1322"/>
<dbReference type="HOGENOM" id="CLU_000445_107_27_7"/>
<feature type="transmembrane region" description="Helical" evidence="5">
    <location>
        <begin position="16"/>
        <end position="38"/>
    </location>
</feature>
<sequence>MKTIIPGQGMTIKVRLIAGLGVLVFLTVLLGGVGIFALEQGKKDLSHLIDEQVELRDMADAIRYGAAQHRRFEKDLFLNIGDRERQQRYLARFREASAALGADIERLGRIVSASSAMSEHRRLPDVLKQAHADYVRAFESLAAETMDDPDLTPQEANRRFGSAKEHIYLLESTTDEIVRLVTHGLDSYIELILSRNNTLRLLMICLTVFVAAAGAGAARWLFRSVEVPLAAVIEHTEQVADGRLDHRSTYRFSGEMQTLFGAVERMVQSIKERILHNQAIINGVPDPIIVTDAGCMITSVNAAALELLGKDEKTLAGQALTSVLGRDFHGGESPVETIARSGAAGHALTFAHASGGQERYYHARAVKLADGGGHVYGYMEVLQDITSVKAGELNALRQSERLAGIARKAEGIAANVAEASGILEEQVTEAARGADQQQQRSSESATAMEEMNATVREVAQNASDTHLMTEDVRRKASHGAELVDGVVRAVDGLERQSLELRTEMEQLGAKAADTGKVLGVITDIADQTNLLALNAAIEAARAGDAGRGFAVVADEVRKLAEKTMQATGEVEQVIMGIQQYTARSVQATETAVRAVSESRGLAGEAGRMLHEIVGAVHTASDQVNSIATAAEEQAATSEEINRIIMEVNEISDDTAQRMAEAEHAVRSLSGEAAALRALIDSMHDET</sequence>
<evidence type="ECO:0000256" key="5">
    <source>
        <dbReference type="SAM" id="Phobius"/>
    </source>
</evidence>
<dbReference type="InterPro" id="IPR003660">
    <property type="entry name" value="HAMP_dom"/>
</dbReference>
<dbReference type="GO" id="GO:0007165">
    <property type="term" value="P:signal transduction"/>
    <property type="evidence" value="ECO:0007669"/>
    <property type="project" value="UniProtKB-KW"/>
</dbReference>
<dbReference type="CDD" id="cd11386">
    <property type="entry name" value="MCP_signal"/>
    <property type="match status" value="1"/>
</dbReference>
<dbReference type="Pfam" id="PF00672">
    <property type="entry name" value="HAMP"/>
    <property type="match status" value="1"/>
</dbReference>
<evidence type="ECO:0000256" key="4">
    <source>
        <dbReference type="PROSITE-ProRule" id="PRU00284"/>
    </source>
</evidence>
<dbReference type="InterPro" id="IPR004089">
    <property type="entry name" value="MCPsignal_dom"/>
</dbReference>
<reference evidence="9 10" key="1">
    <citation type="journal article" date="2011" name="J. Bacteriol.">
        <title>Complete genome sequence and updated annotation of Desulfovibrio alaskensis G20.</title>
        <authorList>
            <person name="Hauser L.J."/>
            <person name="Land M.L."/>
            <person name="Brown S.D."/>
            <person name="Larimer F."/>
            <person name="Keller K.L."/>
            <person name="Rapp-Giles B.J."/>
            <person name="Price M.N."/>
            <person name="Lin M."/>
            <person name="Bruce D.C."/>
            <person name="Detter J.C."/>
            <person name="Tapia R."/>
            <person name="Han C.S."/>
            <person name="Goodwin L.A."/>
            <person name="Cheng J.F."/>
            <person name="Pitluck S."/>
            <person name="Copeland A."/>
            <person name="Lucas S."/>
            <person name="Nolan M."/>
            <person name="Lapidus A.L."/>
            <person name="Palumbo A.V."/>
            <person name="Wall J.D."/>
        </authorList>
    </citation>
    <scope>NUCLEOTIDE SEQUENCE [LARGE SCALE GENOMIC DNA]</scope>
    <source>
        <strain evidence="10">ATCC BAA 1058 / DSM 17464 / G20</strain>
    </source>
</reference>
<feature type="domain" description="PAS" evidence="7">
    <location>
        <begin position="280"/>
        <end position="320"/>
    </location>
</feature>